<dbReference type="PANTHER" id="PTHR11690:SF269">
    <property type="entry name" value="DEGENERIN-LIKE PROTEIN ASIC-2"/>
    <property type="match status" value="1"/>
</dbReference>
<evidence type="ECO:0000256" key="1">
    <source>
        <dbReference type="ARBA" id="ARBA00004141"/>
    </source>
</evidence>
<gene>
    <name evidence="16" type="primary">WBGene00116949</name>
</gene>
<evidence type="ECO:0000313" key="16">
    <source>
        <dbReference type="EnsemblMetazoa" id="PPA27395.1"/>
    </source>
</evidence>
<evidence type="ECO:0000256" key="14">
    <source>
        <dbReference type="SAM" id="MobiDB-lite"/>
    </source>
</evidence>
<evidence type="ECO:0000256" key="9">
    <source>
        <dbReference type="ARBA" id="ARBA00023136"/>
    </source>
</evidence>
<dbReference type="GO" id="GO:0035725">
    <property type="term" value="P:sodium ion transmembrane transport"/>
    <property type="evidence" value="ECO:0000318"/>
    <property type="project" value="GO_Central"/>
</dbReference>
<keyword evidence="10" id="KW-0325">Glycoprotein</keyword>
<dbReference type="GO" id="GO:0005886">
    <property type="term" value="C:plasma membrane"/>
    <property type="evidence" value="ECO:0000318"/>
    <property type="project" value="GO_Central"/>
</dbReference>
<evidence type="ECO:0000256" key="8">
    <source>
        <dbReference type="ARBA" id="ARBA00023065"/>
    </source>
</evidence>
<keyword evidence="12 13" id="KW-0407">Ion channel</keyword>
<accession>A0A8R1YJX8</accession>
<keyword evidence="8 13" id="KW-0406">Ion transport</keyword>
<feature type="compositionally biased region" description="Polar residues" evidence="14">
    <location>
        <begin position="1040"/>
        <end position="1058"/>
    </location>
</feature>
<evidence type="ECO:0000256" key="2">
    <source>
        <dbReference type="ARBA" id="ARBA00007193"/>
    </source>
</evidence>
<keyword evidence="17" id="KW-1185">Reference proteome</keyword>
<evidence type="ECO:0000256" key="6">
    <source>
        <dbReference type="ARBA" id="ARBA00022989"/>
    </source>
</evidence>
<keyword evidence="7" id="KW-0915">Sodium</keyword>
<evidence type="ECO:0000256" key="11">
    <source>
        <dbReference type="ARBA" id="ARBA00023201"/>
    </source>
</evidence>
<feature type="transmembrane region" description="Helical" evidence="15">
    <location>
        <begin position="570"/>
        <end position="589"/>
    </location>
</feature>
<protein>
    <submittedName>
        <fullName evidence="16">Ion channel</fullName>
    </submittedName>
</protein>
<evidence type="ECO:0000256" key="5">
    <source>
        <dbReference type="ARBA" id="ARBA00022692"/>
    </source>
</evidence>
<sequence length="1630" mass="178375">MTADDVSGKMMHLLMEKKSIMSGGRPQLLSSALRLLTVVYDRVSEQDRDEREISHFPLIHDSFSTAGPYAEIGKLLRQYALIENKQPTADDYGLYLTISRLQRQKRARVILRLLMAQLTDADRFAAGYKFTEIVTECTFAGETCTSADFTPFLHPEYGVCFTFNGERTIAKVGKAEGLRMLMTVNQDTPLEGIFDFMPTTDSATVWGVIYDEGDYPDFLKNGFRAGVQTQSFVALSKTYHSRLEKPYGTCTEDGSSAAEYYGNYTYTINLCQHACLQRLAAEKCGCVDPLYPKLANETYCTTGANMLCLITLTYDVKPATSKDGKTMCDCQMPCNYVVYDKSISNSVYPSAKYKVAAGTQAQRGVLIKDQNGGRKGTGSDDWNDYDVDNSSLKLVIRYISESANYDNDDCSPDCICGTSNSVFLGFHVVHSLRDLVLQQVTTTTTPSSGVITGSTTTPGSGIATSTTTAGSATTTTLSSHEVITTDGQHGKMMHLLMEKKSIMSGVTRAIHKQFVEVALLGIRRREGEGRRRGGEGEEEAEGLSFCRLLYDFSLWCTIACLNKIVTSAKWMAIAFTIIFFVMCFLFVFISTNCTLKFFKFPSSTEVSIDVKSAPFPRFSFCNENPMKRSVVNTAGPYAEIGKLLRQYALIENKQPTADDYGLNLTISRLQRQKRARVILRLLMAQLTDADRFAAGYKFTEIVTECTFAGETCTSADFTPFLHPEYGVCFTFNGERTIAKVGKVEGLRMLMTVNQDTPLEGIFDFMPTTDSATVWGVIYDEGDYPDFLKNGFRAGVQTQSFVALSKTYHSRLEKPYGTCTEDGSSAAEYYGNYTYTINLCQHACLQRLAAEKCGCVDPLYPKLANETYCTTGANMLCLITLTYDTKPATSKDGKTMCDCQMPCNYVVYDKSISNSVYPSAKYKVAAGTQAQRGVLIKDQNGGRKGAGSDDWNDYDNPPTTTTTTARPTVSVQVTTTTTPSSGVITGSTTTPGSGIATSTTTAGSATTTTLSSHEVITTEARSSSTASTATSSIMGTTSTAQPEQCSYQGPPSSGATATRSSKLCTTIDPIYGKLFTDPNIVAIRGYPCTSKKTCNTCFYFSNPPSNDTFPCKFVTYPYDCRDQNNGYLDGALCDILLAQYDFIPIGTTVPDFDWTMGASPSIVTDEACTRIATSTDLTKLKDAKAPFDSAFLDTLNSSTSPCQMAKLALDAADAYYSNPSSGGKRKKRDAAPAVVDMPGYGSCEYANKNFKGKEECIAWYKRNGLMVHIYFEKLETQSYTQGATYPLVALISDISGHAGLWLGMSVISVVELIGLIFMCFNCLFCGKKIKLPNKEEIKKEAEERERGRAARAADSAGCRNCKSIPISIDACPDIGYDCHLEWPLTTNMLTSFESCRCAEARCFGSTKLAVDKNIIGCNNSHWIVGDADVKSVVCSKPCDIGVCKSSNERAPTDFKPLLENAADAQNRCATGTCEPESCANTCNLVPLPVEEMGLDPKLLTPAQRQGCSFSCPANLALLRFDEERSIWGKATCESNGKYKSSDAPDADQIGCYKCPNEDGVLPVAMGGDEKAIVTNCVLHCNDGYALIVTYLDSTTLTVDRLYWIFVMSVWYDVQASRMIPPGIATFKCQPI</sequence>
<dbReference type="Gene3D" id="2.60.470.10">
    <property type="entry name" value="Acid-sensing ion channels like domains"/>
    <property type="match status" value="2"/>
</dbReference>
<feature type="region of interest" description="Disordered" evidence="14">
    <location>
        <begin position="935"/>
        <end position="1058"/>
    </location>
</feature>
<organism evidence="16 17">
    <name type="scientific">Pristionchus pacificus</name>
    <name type="common">Parasitic nematode worm</name>
    <dbReference type="NCBI Taxonomy" id="54126"/>
    <lineage>
        <taxon>Eukaryota</taxon>
        <taxon>Metazoa</taxon>
        <taxon>Ecdysozoa</taxon>
        <taxon>Nematoda</taxon>
        <taxon>Chromadorea</taxon>
        <taxon>Rhabditida</taxon>
        <taxon>Rhabditina</taxon>
        <taxon>Diplogasteromorpha</taxon>
        <taxon>Diplogasteroidea</taxon>
        <taxon>Neodiplogasteridae</taxon>
        <taxon>Pristionchus</taxon>
    </lineage>
</organism>
<dbReference type="OrthoDB" id="6502088at2759"/>
<comment type="similarity">
    <text evidence="2 13">Belongs to the amiloride-sensitive sodium channel (TC 1.A.6) family.</text>
</comment>
<keyword evidence="11 13" id="KW-0739">Sodium transport</keyword>
<evidence type="ECO:0000256" key="10">
    <source>
        <dbReference type="ARBA" id="ARBA00023180"/>
    </source>
</evidence>
<proteinExistence type="inferred from homology"/>
<evidence type="ECO:0000256" key="7">
    <source>
        <dbReference type="ARBA" id="ARBA00023053"/>
    </source>
</evidence>
<dbReference type="Gene3D" id="1.10.287.770">
    <property type="entry name" value="YojJ-like"/>
    <property type="match status" value="1"/>
</dbReference>
<name>A0A2A6CKV1_PRIPA</name>
<keyword evidence="3 13" id="KW-0813">Transport</keyword>
<feature type="compositionally biased region" description="Low complexity" evidence="14">
    <location>
        <begin position="956"/>
        <end position="1039"/>
    </location>
</feature>
<dbReference type="EnsemblMetazoa" id="PPA27395.1">
    <property type="protein sequence ID" value="PPA27395.1"/>
    <property type="gene ID" value="WBGene00116949"/>
</dbReference>
<evidence type="ECO:0000256" key="3">
    <source>
        <dbReference type="ARBA" id="ARBA00022448"/>
    </source>
</evidence>
<comment type="subcellular location">
    <subcellularLocation>
        <location evidence="1">Membrane</location>
        <topology evidence="1">Multi-pass membrane protein</topology>
    </subcellularLocation>
</comment>
<dbReference type="PRINTS" id="PR01078">
    <property type="entry name" value="AMINACHANNEL"/>
</dbReference>
<dbReference type="PANTHER" id="PTHR11690">
    <property type="entry name" value="AMILORIDE-SENSITIVE SODIUM CHANNEL-RELATED"/>
    <property type="match status" value="1"/>
</dbReference>
<reference evidence="17" key="1">
    <citation type="journal article" date="2008" name="Nat. Genet.">
        <title>The Pristionchus pacificus genome provides a unique perspective on nematode lifestyle and parasitism.</title>
        <authorList>
            <person name="Dieterich C."/>
            <person name="Clifton S.W."/>
            <person name="Schuster L.N."/>
            <person name="Chinwalla A."/>
            <person name="Delehaunty K."/>
            <person name="Dinkelacker I."/>
            <person name="Fulton L."/>
            <person name="Fulton R."/>
            <person name="Godfrey J."/>
            <person name="Minx P."/>
            <person name="Mitreva M."/>
            <person name="Roeseler W."/>
            <person name="Tian H."/>
            <person name="Witte H."/>
            <person name="Yang S.P."/>
            <person name="Wilson R.K."/>
            <person name="Sommer R.J."/>
        </authorList>
    </citation>
    <scope>NUCLEOTIDE SEQUENCE [LARGE SCALE GENOMIC DNA]</scope>
    <source>
        <strain evidence="17">PS312</strain>
    </source>
</reference>
<evidence type="ECO:0000313" key="17">
    <source>
        <dbReference type="Proteomes" id="UP000005239"/>
    </source>
</evidence>
<evidence type="ECO:0000256" key="4">
    <source>
        <dbReference type="ARBA" id="ARBA00022461"/>
    </source>
</evidence>
<evidence type="ECO:0000256" key="15">
    <source>
        <dbReference type="SAM" id="Phobius"/>
    </source>
</evidence>
<keyword evidence="5 13" id="KW-0812">Transmembrane</keyword>
<reference evidence="16" key="2">
    <citation type="submission" date="2022-06" db="UniProtKB">
        <authorList>
            <consortium name="EnsemblMetazoa"/>
        </authorList>
    </citation>
    <scope>IDENTIFICATION</scope>
    <source>
        <strain evidence="16">PS312</strain>
    </source>
</reference>
<evidence type="ECO:0000256" key="13">
    <source>
        <dbReference type="RuleBase" id="RU000679"/>
    </source>
</evidence>
<keyword evidence="6 15" id="KW-1133">Transmembrane helix</keyword>
<accession>A0A2A6CKV1</accession>
<keyword evidence="4 13" id="KW-0894">Sodium channel</keyword>
<evidence type="ECO:0000256" key="12">
    <source>
        <dbReference type="ARBA" id="ARBA00023303"/>
    </source>
</evidence>
<dbReference type="Pfam" id="PF00858">
    <property type="entry name" value="ASC"/>
    <property type="match status" value="3"/>
</dbReference>
<dbReference type="InterPro" id="IPR001873">
    <property type="entry name" value="ENaC"/>
</dbReference>
<keyword evidence="9 15" id="KW-0472">Membrane</keyword>
<dbReference type="Proteomes" id="UP000005239">
    <property type="component" value="Unassembled WGS sequence"/>
</dbReference>
<feature type="region of interest" description="Disordered" evidence="14">
    <location>
        <begin position="446"/>
        <end position="468"/>
    </location>
</feature>
<dbReference type="GO" id="GO:0015280">
    <property type="term" value="F:ligand-gated sodium channel activity"/>
    <property type="evidence" value="ECO:0000318"/>
    <property type="project" value="GO_Central"/>
</dbReference>